<keyword evidence="2" id="KW-1185">Reference proteome</keyword>
<proteinExistence type="predicted"/>
<gene>
    <name evidence="1" type="ORF">K040078D81_20810</name>
</gene>
<name>A0ABQ0B936_9FIRM</name>
<reference evidence="1 2" key="1">
    <citation type="submission" date="2024-04" db="EMBL/GenBank/DDBJ databases">
        <title>Defined microbial consortia suppress multidrug-resistant proinflammatory Enterobacteriaceae via ecological control.</title>
        <authorList>
            <person name="Furuichi M."/>
            <person name="Kawaguchi T."/>
            <person name="Pust M."/>
            <person name="Yasuma K."/>
            <person name="Plichta D."/>
            <person name="Hasegawa N."/>
            <person name="Ohya T."/>
            <person name="Bhattarai S."/>
            <person name="Sasajima S."/>
            <person name="Aoto Y."/>
            <person name="Tuganbaev T."/>
            <person name="Yaginuma M."/>
            <person name="Ueda M."/>
            <person name="Okahashi N."/>
            <person name="Amafuji K."/>
            <person name="Kiridooshi Y."/>
            <person name="Sugita K."/>
            <person name="Strazar M."/>
            <person name="Skelly A."/>
            <person name="Suda W."/>
            <person name="Hattori M."/>
            <person name="Nakamoto N."/>
            <person name="Caballero S."/>
            <person name="Norman J."/>
            <person name="Olle B."/>
            <person name="Tanoue T."/>
            <person name="Arita M."/>
            <person name="Bucci V."/>
            <person name="Atarashi K."/>
            <person name="Xavier R."/>
            <person name="Honda K."/>
        </authorList>
    </citation>
    <scope>NUCLEOTIDE SEQUENCE [LARGE SCALE GENOMIC DNA]</scope>
    <source>
        <strain evidence="2">k04-0078-D8-1</strain>
    </source>
</reference>
<accession>A0ABQ0B936</accession>
<organism evidence="1 2">
    <name type="scientific">Blautia hominis</name>
    <dbReference type="NCBI Taxonomy" id="2025493"/>
    <lineage>
        <taxon>Bacteria</taxon>
        <taxon>Bacillati</taxon>
        <taxon>Bacillota</taxon>
        <taxon>Clostridia</taxon>
        <taxon>Lachnospirales</taxon>
        <taxon>Lachnospiraceae</taxon>
        <taxon>Blautia</taxon>
    </lineage>
</organism>
<evidence type="ECO:0000313" key="1">
    <source>
        <dbReference type="EMBL" id="GAA6407964.1"/>
    </source>
</evidence>
<protein>
    <submittedName>
        <fullName evidence="1">Uncharacterized protein</fullName>
    </submittedName>
</protein>
<sequence length="49" mass="5625">MELIEKLKKQLSEEYGIHSDQELMDAIAHQKPIDIGVFVKEVNEIEKAS</sequence>
<dbReference type="Proteomes" id="UP001600943">
    <property type="component" value="Unassembled WGS sequence"/>
</dbReference>
<dbReference type="RefSeq" id="WP_195659669.1">
    <property type="nucleotide sequence ID" value="NZ_BAABYW010000001.1"/>
</dbReference>
<dbReference type="EMBL" id="BAABYW010000001">
    <property type="protein sequence ID" value="GAA6407964.1"/>
    <property type="molecule type" value="Genomic_DNA"/>
</dbReference>
<evidence type="ECO:0000313" key="2">
    <source>
        <dbReference type="Proteomes" id="UP001600943"/>
    </source>
</evidence>
<comment type="caution">
    <text evidence="1">The sequence shown here is derived from an EMBL/GenBank/DDBJ whole genome shotgun (WGS) entry which is preliminary data.</text>
</comment>